<reference evidence="1" key="1">
    <citation type="submission" date="2021-02" db="EMBL/GenBank/DDBJ databases">
        <authorList>
            <person name="Nowell W R."/>
        </authorList>
    </citation>
    <scope>NUCLEOTIDE SEQUENCE</scope>
</reference>
<keyword evidence="3" id="KW-1185">Reference proteome</keyword>
<gene>
    <name evidence="1" type="ORF">GPM918_LOCUS5098</name>
    <name evidence="2" type="ORF">SRO942_LOCUS5099</name>
</gene>
<sequence>MIDSFNDQEQLKLLEFHSYFDPAGFSTLTDQEKRIIEQSIKAVVADSSFQSRQLLAAASQINSTTTNAFNKSKSLERSTKSATDMFNESIGEDSYAESVGDENKKATIINDMQNYRRYATQFI</sequence>
<evidence type="ECO:0000313" key="3">
    <source>
        <dbReference type="Proteomes" id="UP000663829"/>
    </source>
</evidence>
<protein>
    <submittedName>
        <fullName evidence="1">Uncharacterized protein</fullName>
    </submittedName>
</protein>
<evidence type="ECO:0000313" key="1">
    <source>
        <dbReference type="EMBL" id="CAF0831886.1"/>
    </source>
</evidence>
<organism evidence="1 3">
    <name type="scientific">Didymodactylos carnosus</name>
    <dbReference type="NCBI Taxonomy" id="1234261"/>
    <lineage>
        <taxon>Eukaryota</taxon>
        <taxon>Metazoa</taxon>
        <taxon>Spiralia</taxon>
        <taxon>Gnathifera</taxon>
        <taxon>Rotifera</taxon>
        <taxon>Eurotatoria</taxon>
        <taxon>Bdelloidea</taxon>
        <taxon>Philodinida</taxon>
        <taxon>Philodinidae</taxon>
        <taxon>Didymodactylos</taxon>
    </lineage>
</organism>
<dbReference type="EMBL" id="CAJNOQ010000723">
    <property type="protein sequence ID" value="CAF0831886.1"/>
    <property type="molecule type" value="Genomic_DNA"/>
</dbReference>
<dbReference type="EMBL" id="CAJOBC010000723">
    <property type="protein sequence ID" value="CAF3618976.1"/>
    <property type="molecule type" value="Genomic_DNA"/>
</dbReference>
<dbReference type="OrthoDB" id="10023994at2759"/>
<comment type="caution">
    <text evidence="1">The sequence shown here is derived from an EMBL/GenBank/DDBJ whole genome shotgun (WGS) entry which is preliminary data.</text>
</comment>
<name>A0A813V3L3_9BILA</name>
<dbReference type="Proteomes" id="UP000663829">
    <property type="component" value="Unassembled WGS sequence"/>
</dbReference>
<dbReference type="Proteomes" id="UP000681722">
    <property type="component" value="Unassembled WGS sequence"/>
</dbReference>
<dbReference type="AlphaFoldDB" id="A0A813V3L3"/>
<proteinExistence type="predicted"/>
<accession>A0A813V3L3</accession>
<evidence type="ECO:0000313" key="2">
    <source>
        <dbReference type="EMBL" id="CAF3618976.1"/>
    </source>
</evidence>